<feature type="compositionally biased region" description="Acidic residues" evidence="4">
    <location>
        <begin position="1017"/>
        <end position="1028"/>
    </location>
</feature>
<feature type="compositionally biased region" description="Basic and acidic residues" evidence="4">
    <location>
        <begin position="749"/>
        <end position="772"/>
    </location>
</feature>
<feature type="compositionally biased region" description="Basic and acidic residues" evidence="4">
    <location>
        <begin position="782"/>
        <end position="805"/>
    </location>
</feature>
<organism evidence="6">
    <name type="scientific">Chromera velia CCMP2878</name>
    <dbReference type="NCBI Taxonomy" id="1169474"/>
    <lineage>
        <taxon>Eukaryota</taxon>
        <taxon>Sar</taxon>
        <taxon>Alveolata</taxon>
        <taxon>Colpodellida</taxon>
        <taxon>Chromeraceae</taxon>
        <taxon>Chromera</taxon>
    </lineage>
</organism>
<dbReference type="Gene3D" id="1.10.510.10">
    <property type="entry name" value="Transferase(Phosphotransferase) domain 1"/>
    <property type="match status" value="1"/>
</dbReference>
<feature type="compositionally biased region" description="Basic and acidic residues" evidence="4">
    <location>
        <begin position="977"/>
        <end position="1002"/>
    </location>
</feature>
<feature type="compositionally biased region" description="Acidic residues" evidence="4">
    <location>
        <begin position="1086"/>
        <end position="1114"/>
    </location>
</feature>
<dbReference type="InterPro" id="IPR017441">
    <property type="entry name" value="Protein_kinase_ATP_BS"/>
</dbReference>
<dbReference type="InterPro" id="IPR011009">
    <property type="entry name" value="Kinase-like_dom_sf"/>
</dbReference>
<dbReference type="VEuPathDB" id="CryptoDB:Cvel_27293"/>
<evidence type="ECO:0000256" key="4">
    <source>
        <dbReference type="SAM" id="MobiDB-lite"/>
    </source>
</evidence>
<protein>
    <recommendedName>
        <fullName evidence="5">Protein kinase domain-containing protein</fullName>
    </recommendedName>
</protein>
<dbReference type="PANTHER" id="PTHR27001">
    <property type="entry name" value="OS01G0253100 PROTEIN"/>
    <property type="match status" value="1"/>
</dbReference>
<evidence type="ECO:0000313" key="6">
    <source>
        <dbReference type="EMBL" id="CEM43109.1"/>
    </source>
</evidence>
<dbReference type="PROSITE" id="PS00107">
    <property type="entry name" value="PROTEIN_KINASE_ATP"/>
    <property type="match status" value="1"/>
</dbReference>
<feature type="compositionally biased region" description="Basic and acidic residues" evidence="4">
    <location>
        <begin position="890"/>
        <end position="902"/>
    </location>
</feature>
<dbReference type="GO" id="GO:0004672">
    <property type="term" value="F:protein kinase activity"/>
    <property type="evidence" value="ECO:0007669"/>
    <property type="project" value="InterPro"/>
</dbReference>
<proteinExistence type="predicted"/>
<feature type="compositionally biased region" description="Basic and acidic residues" evidence="4">
    <location>
        <begin position="817"/>
        <end position="838"/>
    </location>
</feature>
<dbReference type="AlphaFoldDB" id="A0A0G4HG74"/>
<dbReference type="SMART" id="SM00220">
    <property type="entry name" value="S_TKc"/>
    <property type="match status" value="1"/>
</dbReference>
<dbReference type="GO" id="GO:0005524">
    <property type="term" value="F:ATP binding"/>
    <property type="evidence" value="ECO:0007669"/>
    <property type="project" value="UniProtKB-UniRule"/>
</dbReference>
<feature type="compositionally biased region" description="Acidic residues" evidence="4">
    <location>
        <begin position="967"/>
        <end position="976"/>
    </location>
</feature>
<accession>A0A0G4HG74</accession>
<dbReference type="Gene3D" id="3.30.200.20">
    <property type="entry name" value="Phosphorylase Kinase, domain 1"/>
    <property type="match status" value="1"/>
</dbReference>
<feature type="compositionally biased region" description="Acidic residues" evidence="4">
    <location>
        <begin position="870"/>
        <end position="880"/>
    </location>
</feature>
<dbReference type="Pfam" id="PF00069">
    <property type="entry name" value="Pkinase"/>
    <property type="match status" value="1"/>
</dbReference>
<feature type="compositionally biased region" description="Acidic residues" evidence="4">
    <location>
        <begin position="806"/>
        <end position="816"/>
    </location>
</feature>
<dbReference type="PANTHER" id="PTHR27001:SF931">
    <property type="entry name" value="OS11G0664100 PROTEIN"/>
    <property type="match status" value="1"/>
</dbReference>
<dbReference type="InterPro" id="IPR000719">
    <property type="entry name" value="Prot_kinase_dom"/>
</dbReference>
<evidence type="ECO:0000256" key="2">
    <source>
        <dbReference type="ARBA" id="ARBA00022840"/>
    </source>
</evidence>
<dbReference type="InterPro" id="IPR008271">
    <property type="entry name" value="Ser/Thr_kinase_AS"/>
</dbReference>
<dbReference type="GO" id="GO:0005886">
    <property type="term" value="C:plasma membrane"/>
    <property type="evidence" value="ECO:0007669"/>
    <property type="project" value="TreeGrafter"/>
</dbReference>
<feature type="compositionally biased region" description="Basic and acidic residues" evidence="4">
    <location>
        <begin position="627"/>
        <end position="660"/>
    </location>
</feature>
<feature type="domain" description="Protein kinase" evidence="5">
    <location>
        <begin position="32"/>
        <end position="338"/>
    </location>
</feature>
<sequence length="1114" mass="131502">MAAAAAVSRQLLEGSFVEDVPLSFLKRCTRDFAEERKVGSGTFGTVYKGVDTENGHCFAVKVINPQVFQQVLLRNDGLSDASEDRLQRIVRAETDAFRALPQTHPNLCRLLGICSGRHPGNGSPYVMILSALGHKGDLASLLQKDADARILTWQDRVSVARQIAKAVSFLHGQSPRPIFHRDLKSANIVMTNSLKPMLIDWALARLIPEGAQSHKATTEAFSVGTRGFMCPQYAAEGVFTSESEVYSLGVVLLELFTGRTQRPPESDLVKEFAGEDLFSRDADAPPTVHPLGVEDADSRAGEWDQRVATEFASLILDCLQKKRRRVSLPSVLRSLSALEALAEAARPGEEALRRELAVMREAQETQIVEREVTEQRAHEEKVTCSACLESVSVGEGAVCPRGKKEHFLCRGCFSDHVKHEAESGLRMVEGELLLPCPLAGRGCESGAYYDQRVVALNCSAESYRHFRESRDRDLREEGRRVAEAEIRREDRVGRERRRLEEELSHFSHTPCCNRPFVFDGCAAVMCVCGMFFCALCHFTSRYDSHDHVGVCDLNPVRGEVFISTQRLERVHRPLLAQRVRALLADLQRDHPEVFGRLVEEESVQRHLIELDIDPQEDLRRPPPAVGFDERREMQADQARRRAEDREMREEEEEQRRLPHREGGWRHRDVAGWFEEEEEEEDRWLRQHRWRRREQEEAAGYYDEEDFDEDEEDEWFGEYREEGDRWQRPGDGRYQHDWRREEEEDEYEYEERYGGEERRERQRDGRYRDGWGREEEEDEYEYEERYGGEERRERQRDGRYRDGWGREEEEDEYEEEERYGGEERRERQRDGRYRDVWGREEDEYEEEERYGGEGRWGGQRNGRYRDGWGREEEEDEYEEEERYGGEGRWGGQRDGRYRDGWGREEEEDEYEYEERYGGGGRWGRQRDGRYRDDWRREEEEDEYEERYGGEERRERQRDGRYQDYWGREEEEEEGEEEERYREREEGRWDGQGDGRYRDDWRREEEEDEEEERWRGYKEEDEEEVEEQSVDDSLSVRRGDERGQRARGYEAYEDDEYASEEEEEEDEEDEAEGSWPPQRHGQRQPVVVEEEEEDDDFDEEEGWGEEYESDLESEED</sequence>
<feature type="binding site" evidence="3">
    <location>
        <position position="61"/>
    </location>
    <ligand>
        <name>ATP</name>
        <dbReference type="ChEBI" id="CHEBI:30616"/>
    </ligand>
</feature>
<dbReference type="EMBL" id="CDMZ01002612">
    <property type="protein sequence ID" value="CEM43109.1"/>
    <property type="molecule type" value="Genomic_DNA"/>
</dbReference>
<feature type="compositionally biased region" description="Acidic residues" evidence="4">
    <location>
        <begin position="1049"/>
        <end position="1070"/>
    </location>
</feature>
<evidence type="ECO:0000256" key="1">
    <source>
        <dbReference type="ARBA" id="ARBA00022741"/>
    </source>
</evidence>
<dbReference type="PhylomeDB" id="A0A0G4HG74"/>
<feature type="compositionally biased region" description="Basic and acidic residues" evidence="4">
    <location>
        <begin position="719"/>
        <end position="740"/>
    </location>
</feature>
<keyword evidence="1 3" id="KW-0547">Nucleotide-binding</keyword>
<feature type="compositionally biased region" description="Basic and acidic residues" evidence="4">
    <location>
        <begin position="944"/>
        <end position="966"/>
    </location>
</feature>
<reference evidence="6" key="1">
    <citation type="submission" date="2014-11" db="EMBL/GenBank/DDBJ databases">
        <authorList>
            <person name="Otto D Thomas"/>
            <person name="Naeem Raeece"/>
        </authorList>
    </citation>
    <scope>NUCLEOTIDE SEQUENCE</scope>
</reference>
<evidence type="ECO:0000259" key="5">
    <source>
        <dbReference type="PROSITE" id="PS50011"/>
    </source>
</evidence>
<dbReference type="PROSITE" id="PS00108">
    <property type="entry name" value="PROTEIN_KINASE_ST"/>
    <property type="match status" value="1"/>
</dbReference>
<keyword evidence="2 3" id="KW-0067">ATP-binding</keyword>
<feature type="region of interest" description="Disordered" evidence="4">
    <location>
        <begin position="719"/>
        <end position="1114"/>
    </location>
</feature>
<feature type="region of interest" description="Disordered" evidence="4">
    <location>
        <begin position="614"/>
        <end position="660"/>
    </location>
</feature>
<dbReference type="PROSITE" id="PS50011">
    <property type="entry name" value="PROTEIN_KINASE_DOM"/>
    <property type="match status" value="1"/>
</dbReference>
<gene>
    <name evidence="6" type="ORF">Cvel_27293</name>
</gene>
<feature type="compositionally biased region" description="Basic and acidic residues" evidence="4">
    <location>
        <begin position="923"/>
        <end position="936"/>
    </location>
</feature>
<dbReference type="SUPFAM" id="SSF56112">
    <property type="entry name" value="Protein kinase-like (PK-like)"/>
    <property type="match status" value="1"/>
</dbReference>
<evidence type="ECO:0000256" key="3">
    <source>
        <dbReference type="PROSITE-ProRule" id="PRU10141"/>
    </source>
</evidence>
<name>A0A0G4HG74_9ALVE</name>
<feature type="compositionally biased region" description="Basic and acidic residues" evidence="4">
    <location>
        <begin position="1032"/>
        <end position="1048"/>
    </location>
</feature>